<protein>
    <submittedName>
        <fullName evidence="2">Uncharacterized protein</fullName>
    </submittedName>
</protein>
<dbReference type="EMBL" id="CAUOFW020000447">
    <property type="protein sequence ID" value="CAK9134384.1"/>
    <property type="molecule type" value="Genomic_DNA"/>
</dbReference>
<gene>
    <name evidence="2" type="ORF">ILEXP_LOCUS1318</name>
</gene>
<keyword evidence="1" id="KW-0812">Transmembrane</keyword>
<keyword evidence="1" id="KW-0472">Membrane</keyword>
<dbReference type="Pfam" id="PF03087">
    <property type="entry name" value="BPS1"/>
    <property type="match status" value="1"/>
</dbReference>
<dbReference type="PANTHER" id="PTHR31509">
    <property type="entry name" value="BPS1-LIKE PROTEIN"/>
    <property type="match status" value="1"/>
</dbReference>
<organism evidence="2 3">
    <name type="scientific">Ilex paraguariensis</name>
    <name type="common">yerba mate</name>
    <dbReference type="NCBI Taxonomy" id="185542"/>
    <lineage>
        <taxon>Eukaryota</taxon>
        <taxon>Viridiplantae</taxon>
        <taxon>Streptophyta</taxon>
        <taxon>Embryophyta</taxon>
        <taxon>Tracheophyta</taxon>
        <taxon>Spermatophyta</taxon>
        <taxon>Magnoliopsida</taxon>
        <taxon>eudicotyledons</taxon>
        <taxon>Gunneridae</taxon>
        <taxon>Pentapetalae</taxon>
        <taxon>asterids</taxon>
        <taxon>campanulids</taxon>
        <taxon>Aquifoliales</taxon>
        <taxon>Aquifoliaceae</taxon>
        <taxon>Ilex</taxon>
    </lineage>
</organism>
<sequence length="353" mass="39941">MSLPQDQHRPFFPFGNPFRMVLPKGPHLSPWLHELLNTFEETLAERLRKLKPKDREDVLSLSWMRFAMESLCDTHTDIKVLITALELPVSNWDEKWIDVYLDNSVKLLDICIAFSSELSRLNQGHLILQCVLHNLDCHTPKQFVRARASLDGWRQHINSKNPRLENFSSIIDNLTETLNHPKVKTSAKGKVLMRAMYGVKVVTLFVCSIFLAAFSGSAKKLMDFQVLEVCLWAEAFTELQAFVNSGIRNVFSTGSVAVLRELEYVDIIVNKLYPMIQNGVGPVEAEAFQNSISDLGKRSEKLSQGLDVLAKEVDGFFRIVLTGRDALLCNLRVGSNVSDPIAETNNVKDQVVR</sequence>
<dbReference type="InterPro" id="IPR004320">
    <property type="entry name" value="BPS1_pln"/>
</dbReference>
<evidence type="ECO:0000256" key="1">
    <source>
        <dbReference type="SAM" id="Phobius"/>
    </source>
</evidence>
<reference evidence="2 3" key="1">
    <citation type="submission" date="2024-02" db="EMBL/GenBank/DDBJ databases">
        <authorList>
            <person name="Vignale AGUSTIN F."/>
            <person name="Sosa J E."/>
            <person name="Modenutti C."/>
        </authorList>
    </citation>
    <scope>NUCLEOTIDE SEQUENCE [LARGE SCALE GENOMIC DNA]</scope>
</reference>
<proteinExistence type="predicted"/>
<evidence type="ECO:0000313" key="2">
    <source>
        <dbReference type="EMBL" id="CAK9134384.1"/>
    </source>
</evidence>
<feature type="transmembrane region" description="Helical" evidence="1">
    <location>
        <begin position="191"/>
        <end position="214"/>
    </location>
</feature>
<keyword evidence="1" id="KW-1133">Transmembrane helix</keyword>
<keyword evidence="3" id="KW-1185">Reference proteome</keyword>
<dbReference type="AlphaFoldDB" id="A0ABC8QNW0"/>
<name>A0ABC8QNW0_9AQUA</name>
<comment type="caution">
    <text evidence="2">The sequence shown here is derived from an EMBL/GenBank/DDBJ whole genome shotgun (WGS) entry which is preliminary data.</text>
</comment>
<evidence type="ECO:0000313" key="3">
    <source>
        <dbReference type="Proteomes" id="UP001642360"/>
    </source>
</evidence>
<accession>A0ABC8QNW0</accession>
<dbReference type="Proteomes" id="UP001642360">
    <property type="component" value="Unassembled WGS sequence"/>
</dbReference>